<dbReference type="Gene3D" id="2.60.120.10">
    <property type="entry name" value="Jelly Rolls"/>
    <property type="match status" value="1"/>
</dbReference>
<evidence type="ECO:0000259" key="1">
    <source>
        <dbReference type="Pfam" id="PF07883"/>
    </source>
</evidence>
<dbReference type="SUPFAM" id="SSF51182">
    <property type="entry name" value="RmlC-like cupins"/>
    <property type="match status" value="1"/>
</dbReference>
<dbReference type="HOGENOM" id="CLU_103066_6_2_5"/>
<dbReference type="InterPro" id="IPR013096">
    <property type="entry name" value="Cupin_2"/>
</dbReference>
<dbReference type="PANTHER" id="PTHR36440:SF1">
    <property type="entry name" value="PUTATIVE (AFU_ORTHOLOGUE AFUA_8G07350)-RELATED"/>
    <property type="match status" value="1"/>
</dbReference>
<evidence type="ECO:0000313" key="2">
    <source>
        <dbReference type="EMBL" id="EAQ03830.1"/>
    </source>
</evidence>
<keyword evidence="3" id="KW-1185">Reference proteome</keyword>
<sequence length="159" mass="16769">MQELTVTDRPRTYNVLNILMKFHAFPEEVQGKYLLVECTVPVGAGAPPNHHAGETEAFFVLDGQVGFMVDGEEILAGAGDFVPVPDGAVHAFQAVGDKPARLLILNAPGEMHDAFFTGLGTPLPEGQTDLPDPVEPDVAAIVAKATETGMTIVPPQPAA</sequence>
<dbReference type="Proteomes" id="UP000004318">
    <property type="component" value="Unassembled WGS sequence"/>
</dbReference>
<dbReference type="InterPro" id="IPR014710">
    <property type="entry name" value="RmlC-like_jellyroll"/>
</dbReference>
<dbReference type="PANTHER" id="PTHR36440">
    <property type="entry name" value="PUTATIVE (AFU_ORTHOLOGUE AFUA_8G07350)-RELATED"/>
    <property type="match status" value="1"/>
</dbReference>
<protein>
    <recommendedName>
        <fullName evidence="1">Cupin type-2 domain-containing protein</fullName>
    </recommendedName>
</protein>
<feature type="domain" description="Cupin type-2" evidence="1">
    <location>
        <begin position="37"/>
        <end position="104"/>
    </location>
</feature>
<organism evidence="2 3">
    <name type="scientific">Pseudooceanicola batsensis (strain ATCC BAA-863 / DSM 15984 / KCTC 12145 / HTCC2597)</name>
    <name type="common">Oceanicola batsensis</name>
    <dbReference type="NCBI Taxonomy" id="252305"/>
    <lineage>
        <taxon>Bacteria</taxon>
        <taxon>Pseudomonadati</taxon>
        <taxon>Pseudomonadota</taxon>
        <taxon>Alphaproteobacteria</taxon>
        <taxon>Rhodobacterales</taxon>
        <taxon>Paracoccaceae</taxon>
        <taxon>Pseudooceanicola</taxon>
    </lineage>
</organism>
<name>A3TW34_PSEBH</name>
<proteinExistence type="predicted"/>
<dbReference type="OrthoDB" id="9798709at2"/>
<comment type="caution">
    <text evidence="2">The sequence shown here is derived from an EMBL/GenBank/DDBJ whole genome shotgun (WGS) entry which is preliminary data.</text>
</comment>
<gene>
    <name evidence="2" type="ORF">OB2597_11321</name>
</gene>
<dbReference type="InterPro" id="IPR011051">
    <property type="entry name" value="RmlC_Cupin_sf"/>
</dbReference>
<dbReference type="AlphaFoldDB" id="A3TW34"/>
<dbReference type="Pfam" id="PF07883">
    <property type="entry name" value="Cupin_2"/>
    <property type="match status" value="1"/>
</dbReference>
<dbReference type="InterPro" id="IPR053146">
    <property type="entry name" value="QDO-like"/>
</dbReference>
<evidence type="ECO:0000313" key="3">
    <source>
        <dbReference type="Proteomes" id="UP000004318"/>
    </source>
</evidence>
<accession>A3TW34</accession>
<dbReference type="STRING" id="252305.OB2597_11321"/>
<reference evidence="2 3" key="1">
    <citation type="journal article" date="2010" name="J. Bacteriol.">
        <title>Genome sequences of Oceanicola granulosus HTCC2516(T) and Oceanicola batsensis HTCC2597(TDelta).</title>
        <authorList>
            <person name="Thrash J.C."/>
            <person name="Cho J.C."/>
            <person name="Vergin K.L."/>
            <person name="Giovannoni S.J."/>
        </authorList>
    </citation>
    <scope>NUCLEOTIDE SEQUENCE [LARGE SCALE GENOMIC DNA]</scope>
    <source>
        <strain evidence="3">ATCC BAA-863 / DSM 15984 / KCTC 12145 / HTCC2597</strain>
    </source>
</reference>
<dbReference type="eggNOG" id="COG0662">
    <property type="taxonomic scope" value="Bacteria"/>
</dbReference>
<dbReference type="EMBL" id="AAMO01000003">
    <property type="protein sequence ID" value="EAQ03830.1"/>
    <property type="molecule type" value="Genomic_DNA"/>
</dbReference>